<name>D8QTR3_SELML</name>
<dbReference type="eggNOG" id="KOG1320">
    <property type="taxonomic scope" value="Eukaryota"/>
</dbReference>
<dbReference type="STRING" id="88036.D8QTR3"/>
<proteinExistence type="inferred from homology"/>
<dbReference type="PROSITE" id="PS50106">
    <property type="entry name" value="PDZ"/>
    <property type="match status" value="1"/>
</dbReference>
<dbReference type="PRINTS" id="PR00834">
    <property type="entry name" value="PROTEASES2C"/>
</dbReference>
<dbReference type="Pfam" id="PF13365">
    <property type="entry name" value="Trypsin_2"/>
    <property type="match status" value="1"/>
</dbReference>
<dbReference type="OMA" id="WIEVVLQ"/>
<keyword evidence="2" id="KW-0645">Protease</keyword>
<evidence type="ECO:0000313" key="6">
    <source>
        <dbReference type="Proteomes" id="UP000001514"/>
    </source>
</evidence>
<dbReference type="CDD" id="cd23085">
    <property type="entry name" value="cpPDZ_AtDEGP14-like"/>
    <property type="match status" value="1"/>
</dbReference>
<dbReference type="SUPFAM" id="SSF50156">
    <property type="entry name" value="PDZ domain-like"/>
    <property type="match status" value="1"/>
</dbReference>
<dbReference type="GO" id="GO:0004252">
    <property type="term" value="F:serine-type endopeptidase activity"/>
    <property type="evidence" value="ECO:0000318"/>
    <property type="project" value="GO_Central"/>
</dbReference>
<keyword evidence="3" id="KW-0378">Hydrolase</keyword>
<dbReference type="InParanoid" id="D8QTR3"/>
<dbReference type="Gene3D" id="2.30.42.10">
    <property type="match status" value="1"/>
</dbReference>
<evidence type="ECO:0000256" key="3">
    <source>
        <dbReference type="ARBA" id="ARBA00022801"/>
    </source>
</evidence>
<dbReference type="PANTHER" id="PTHR22939:SF125">
    <property type="entry name" value="PROTEASE DO-LIKE 14-RELATED"/>
    <property type="match status" value="1"/>
</dbReference>
<dbReference type="InterPro" id="IPR036034">
    <property type="entry name" value="PDZ_sf"/>
</dbReference>
<dbReference type="InterPro" id="IPR041489">
    <property type="entry name" value="PDZ_6"/>
</dbReference>
<accession>D8QTR3</accession>
<dbReference type="HOGENOM" id="CLU_020120_6_0_1"/>
<keyword evidence="6" id="KW-1185">Reference proteome</keyword>
<gene>
    <name evidence="5" type="ORF">SELMODRAFT_164697</name>
</gene>
<dbReference type="SUPFAM" id="SSF50494">
    <property type="entry name" value="Trypsin-like serine proteases"/>
    <property type="match status" value="1"/>
</dbReference>
<sequence length="350" mass="36887">MWSLLGKNSIAYSEDLSLRPSRAETGDFLTRYTIADAAAKAAPGIVNITVDVGIRNVFMARSSGSGSIIQSDGTILTNAHVVAEAGRGSHSGKIVVTLHDGRTFTGELVCFDMITDIAVVKIKSKAPLPTVKIGSSRKLRAGEWVIAVGSPLHLQNTVTAGIISAVERKSSEIGLHGATTDYIQTDAAINQACLQGNSGGPLLNMDGEVIGINTIKAMAADGVSFAIPIDTAVKVMNQLKKHGHVVRPWLGIKMLELTEAIIDQLKDRDPSFPNVSKGVLVPQVIPGSPAEKGGLRPGDVIVEFDGKPIDSVSQIVDLLGDKVGVSFKVVVKRAYGKQATLIVVPEEATP</sequence>
<dbReference type="FunCoup" id="D8QTR3">
    <property type="interactions" value="1495"/>
</dbReference>
<dbReference type="InterPro" id="IPR009003">
    <property type="entry name" value="Peptidase_S1_PA"/>
</dbReference>
<protein>
    <recommendedName>
        <fullName evidence="4">PDZ domain-containing protein</fullName>
    </recommendedName>
</protein>
<reference evidence="5 6" key="1">
    <citation type="journal article" date="2011" name="Science">
        <title>The Selaginella genome identifies genetic changes associated with the evolution of vascular plants.</title>
        <authorList>
            <person name="Banks J.A."/>
            <person name="Nishiyama T."/>
            <person name="Hasebe M."/>
            <person name="Bowman J.L."/>
            <person name="Gribskov M."/>
            <person name="dePamphilis C."/>
            <person name="Albert V.A."/>
            <person name="Aono N."/>
            <person name="Aoyama T."/>
            <person name="Ambrose B.A."/>
            <person name="Ashton N.W."/>
            <person name="Axtell M.J."/>
            <person name="Barker E."/>
            <person name="Barker M.S."/>
            <person name="Bennetzen J.L."/>
            <person name="Bonawitz N.D."/>
            <person name="Chapple C."/>
            <person name="Cheng C."/>
            <person name="Correa L.G."/>
            <person name="Dacre M."/>
            <person name="DeBarry J."/>
            <person name="Dreyer I."/>
            <person name="Elias M."/>
            <person name="Engstrom E.M."/>
            <person name="Estelle M."/>
            <person name="Feng L."/>
            <person name="Finet C."/>
            <person name="Floyd S.K."/>
            <person name="Frommer W.B."/>
            <person name="Fujita T."/>
            <person name="Gramzow L."/>
            <person name="Gutensohn M."/>
            <person name="Harholt J."/>
            <person name="Hattori M."/>
            <person name="Heyl A."/>
            <person name="Hirai T."/>
            <person name="Hiwatashi Y."/>
            <person name="Ishikawa M."/>
            <person name="Iwata M."/>
            <person name="Karol K.G."/>
            <person name="Koehler B."/>
            <person name="Kolukisaoglu U."/>
            <person name="Kubo M."/>
            <person name="Kurata T."/>
            <person name="Lalonde S."/>
            <person name="Li K."/>
            <person name="Li Y."/>
            <person name="Litt A."/>
            <person name="Lyons E."/>
            <person name="Manning G."/>
            <person name="Maruyama T."/>
            <person name="Michael T.P."/>
            <person name="Mikami K."/>
            <person name="Miyazaki S."/>
            <person name="Morinaga S."/>
            <person name="Murata T."/>
            <person name="Mueller-Roeber B."/>
            <person name="Nelson D.R."/>
            <person name="Obara M."/>
            <person name="Oguri Y."/>
            <person name="Olmstead R.G."/>
            <person name="Onodera N."/>
            <person name="Petersen B.L."/>
            <person name="Pils B."/>
            <person name="Prigge M."/>
            <person name="Rensing S.A."/>
            <person name="Riano-Pachon D.M."/>
            <person name="Roberts A.W."/>
            <person name="Sato Y."/>
            <person name="Scheller H.V."/>
            <person name="Schulz B."/>
            <person name="Schulz C."/>
            <person name="Shakirov E.V."/>
            <person name="Shibagaki N."/>
            <person name="Shinohara N."/>
            <person name="Shippen D.E."/>
            <person name="Soerensen I."/>
            <person name="Sotooka R."/>
            <person name="Sugimoto N."/>
            <person name="Sugita M."/>
            <person name="Sumikawa N."/>
            <person name="Tanurdzic M."/>
            <person name="Theissen G."/>
            <person name="Ulvskov P."/>
            <person name="Wakazuki S."/>
            <person name="Weng J.K."/>
            <person name="Willats W.W."/>
            <person name="Wipf D."/>
            <person name="Wolf P.G."/>
            <person name="Yang L."/>
            <person name="Zimmer A.D."/>
            <person name="Zhu Q."/>
            <person name="Mitros T."/>
            <person name="Hellsten U."/>
            <person name="Loque D."/>
            <person name="Otillar R."/>
            <person name="Salamov A."/>
            <person name="Schmutz J."/>
            <person name="Shapiro H."/>
            <person name="Lindquist E."/>
            <person name="Lucas S."/>
            <person name="Rokhsar D."/>
            <person name="Grigoriev I.V."/>
        </authorList>
    </citation>
    <scope>NUCLEOTIDE SEQUENCE [LARGE SCALE GENOMIC DNA]</scope>
</reference>
<dbReference type="InterPro" id="IPR001478">
    <property type="entry name" value="PDZ"/>
</dbReference>
<dbReference type="SMART" id="SM00228">
    <property type="entry name" value="PDZ"/>
    <property type="match status" value="1"/>
</dbReference>
<evidence type="ECO:0000313" key="5">
    <source>
        <dbReference type="EMBL" id="EFJ36692.1"/>
    </source>
</evidence>
<dbReference type="Gramene" id="EFJ36692">
    <property type="protein sequence ID" value="EFJ36692"/>
    <property type="gene ID" value="SELMODRAFT_164697"/>
</dbReference>
<evidence type="ECO:0000256" key="2">
    <source>
        <dbReference type="ARBA" id="ARBA00022670"/>
    </source>
</evidence>
<dbReference type="Gene3D" id="2.40.10.120">
    <property type="match status" value="1"/>
</dbReference>
<dbReference type="EMBL" id="GL377566">
    <property type="protein sequence ID" value="EFJ36692.1"/>
    <property type="molecule type" value="Genomic_DNA"/>
</dbReference>
<comment type="similarity">
    <text evidence="1">Belongs to the peptidase S1C family.</text>
</comment>
<dbReference type="KEGG" id="smo:SELMODRAFT_164697"/>
<dbReference type="Pfam" id="PF17820">
    <property type="entry name" value="PDZ_6"/>
    <property type="match status" value="1"/>
</dbReference>
<dbReference type="AlphaFoldDB" id="D8QTR3"/>
<evidence type="ECO:0000259" key="4">
    <source>
        <dbReference type="PROSITE" id="PS50106"/>
    </source>
</evidence>
<organism evidence="6">
    <name type="scientific">Selaginella moellendorffii</name>
    <name type="common">Spikemoss</name>
    <dbReference type="NCBI Taxonomy" id="88036"/>
    <lineage>
        <taxon>Eukaryota</taxon>
        <taxon>Viridiplantae</taxon>
        <taxon>Streptophyta</taxon>
        <taxon>Embryophyta</taxon>
        <taxon>Tracheophyta</taxon>
        <taxon>Lycopodiopsida</taxon>
        <taxon>Selaginellales</taxon>
        <taxon>Selaginellaceae</taxon>
        <taxon>Selaginella</taxon>
    </lineage>
</organism>
<dbReference type="InterPro" id="IPR001940">
    <property type="entry name" value="Peptidase_S1C"/>
</dbReference>
<evidence type="ECO:0000256" key="1">
    <source>
        <dbReference type="ARBA" id="ARBA00010541"/>
    </source>
</evidence>
<feature type="domain" description="PDZ" evidence="4">
    <location>
        <begin position="232"/>
        <end position="314"/>
    </location>
</feature>
<dbReference type="Proteomes" id="UP000001514">
    <property type="component" value="Unassembled WGS sequence"/>
</dbReference>
<dbReference type="GO" id="GO:0006508">
    <property type="term" value="P:proteolysis"/>
    <property type="evidence" value="ECO:0000318"/>
    <property type="project" value="GO_Central"/>
</dbReference>
<dbReference type="PANTHER" id="PTHR22939">
    <property type="entry name" value="SERINE PROTEASE FAMILY S1C HTRA-RELATED"/>
    <property type="match status" value="1"/>
</dbReference>